<accession>A0A0B5J5G0</accession>
<dbReference type="EMBL" id="KP136319">
    <property type="protein sequence ID" value="AJF96895.1"/>
    <property type="molecule type" value="Genomic_DNA"/>
</dbReference>
<dbReference type="RefSeq" id="YP_009119130.1">
    <property type="nucleotide sequence ID" value="NC_026440.1"/>
</dbReference>
<reference evidence="2 3" key="1">
    <citation type="journal article" date="2015" name="Parasitol. Res.">
        <title>Viruses in close associations with free-living amoebae.</title>
        <authorList>
            <person name="Scheid P."/>
        </authorList>
    </citation>
    <scope>NUCLEOTIDE SEQUENCE [LARGE SCALE GENOMIC DNA]</scope>
    <source>
        <strain evidence="2">KlaHel</strain>
    </source>
</reference>
<proteinExistence type="predicted"/>
<dbReference type="GeneID" id="23461812"/>
<dbReference type="Proteomes" id="UP000202511">
    <property type="component" value="Segment"/>
</dbReference>
<organism evidence="2 3">
    <name type="scientific">Pandoravirus inopinatum</name>
    <dbReference type="NCBI Taxonomy" id="1605721"/>
    <lineage>
        <taxon>Viruses</taxon>
        <taxon>Pandoravirus</taxon>
    </lineage>
</organism>
<evidence type="ECO:0000313" key="3">
    <source>
        <dbReference type="Proteomes" id="UP000202511"/>
    </source>
</evidence>
<evidence type="ECO:0000256" key="1">
    <source>
        <dbReference type="SAM" id="MobiDB-lite"/>
    </source>
</evidence>
<feature type="region of interest" description="Disordered" evidence="1">
    <location>
        <begin position="43"/>
        <end position="75"/>
    </location>
</feature>
<evidence type="ECO:0000313" key="2">
    <source>
        <dbReference type="EMBL" id="AJF96895.1"/>
    </source>
</evidence>
<name>A0A0B5J5G0_9VIRU</name>
<dbReference type="KEGG" id="vg:23461812"/>
<sequence>MAIWTADRATTTGSRQSTVWIAAQEPPDRPMREDICFFYSLLPNPQPRPTTTPPARQAAPHEGKRSRPHQIPFFPHNRVPCNRLCCTIQKEKKEKSLHAMT</sequence>
<protein>
    <submittedName>
        <fullName evidence="2">Uncharacterized protein</fullName>
    </submittedName>
</protein>